<comment type="similarity">
    <text evidence="1">Belongs to the TrbE/VirB4 family.</text>
</comment>
<dbReference type="Proteomes" id="UP000231550">
    <property type="component" value="Unassembled WGS sequence"/>
</dbReference>
<accession>A0A2H0KPV3</accession>
<dbReference type="InterPro" id="IPR027417">
    <property type="entry name" value="P-loop_NTPase"/>
</dbReference>
<keyword evidence="3" id="KW-0067">ATP-binding</keyword>
<dbReference type="EMBL" id="PCVN01000091">
    <property type="protein sequence ID" value="PIQ74173.1"/>
    <property type="molecule type" value="Genomic_DNA"/>
</dbReference>
<sequence length="596" mass="67498">MASLFNTQNNNQQTEVIPTVARNVRNLIAPAGIEIASNYVQIGEEYARTLFVFTYPRYLSTNWFSPVITLDKEMNISIFVHPAETSIILKNLRKKVAQIQSQITIQQEQGKVRDPVLETALTDIEALRDSLMQGTEKFFQVGLYITFFSKTAKGLDEIENEIRAILEAKMVYAKPATFQQEEGFFSSLPLEQDKLLIHQPMNTAPLASFFPFVSMDLTDNKGVLYGINRHNNSLILFDRFAMENANMVIFAKAGAGKSYFVKLEVLRSLMIDTEVIIIDPEKEYQHLTEAMGGVFVNISLSSPNHLNPFDLSIGRSDESPDDILRNNIISLVGLLRIMLGGLTPEEDALIDRALRETYALHDISPESDFSKATPPLMADLQAVLENMEGGRELAVRLEKFTKGTYSGFFNKPTNVSLNNKLVVFSIRDMEDSLRPMAMYIILHYIWNIIRSEVKKRVLVVDEGWWIMQHPEGASFLFGIAKRCRKYYMGLTTITQDITDFMGSPYGKPIVTNSSLQLLLRQSPATIDIMKTTFNLTEQEKFLLMECNVGEGIFFAGLKHVAIKVVASYTEDQIITTDPRQIIEMERVKKESAENNL</sequence>
<dbReference type="PANTHER" id="PTHR30121">
    <property type="entry name" value="UNCHARACTERIZED PROTEIN YJGR-RELATED"/>
    <property type="match status" value="1"/>
</dbReference>
<dbReference type="AlphaFoldDB" id="A0A2H0KPV3"/>
<evidence type="ECO:0000259" key="4">
    <source>
        <dbReference type="Pfam" id="PF03135"/>
    </source>
</evidence>
<dbReference type="InterPro" id="IPR018145">
    <property type="entry name" value="CagE_TrbE_VirB_cntrl_dom"/>
</dbReference>
<reference evidence="6 7" key="1">
    <citation type="submission" date="2017-09" db="EMBL/GenBank/DDBJ databases">
        <title>Depth-based differentiation of microbial function through sediment-hosted aquifers and enrichment of novel symbionts in the deep terrestrial subsurface.</title>
        <authorList>
            <person name="Probst A.J."/>
            <person name="Ladd B."/>
            <person name="Jarett J.K."/>
            <person name="Geller-Mcgrath D.E."/>
            <person name="Sieber C.M."/>
            <person name="Emerson J.B."/>
            <person name="Anantharaman K."/>
            <person name="Thomas B.C."/>
            <person name="Malmstrom R."/>
            <person name="Stieglmeier M."/>
            <person name="Klingl A."/>
            <person name="Woyke T."/>
            <person name="Ryan C.M."/>
            <person name="Banfield J.F."/>
        </authorList>
    </citation>
    <scope>NUCLEOTIDE SEQUENCE [LARGE SCALE GENOMIC DNA]</scope>
    <source>
        <strain evidence="6">CG11_big_fil_rev_8_21_14_0_20_44_10</strain>
    </source>
</reference>
<dbReference type="PANTHER" id="PTHR30121:SF12">
    <property type="entry name" value="TYPE IV SECRETION SYSTEM PROTEIN CAGE"/>
    <property type="match status" value="1"/>
</dbReference>
<dbReference type="Pfam" id="PF03135">
    <property type="entry name" value="CagE_TrbE_VirB"/>
    <property type="match status" value="1"/>
</dbReference>
<dbReference type="Gene3D" id="1.10.8.730">
    <property type="match status" value="1"/>
</dbReference>
<dbReference type="Pfam" id="PF19044">
    <property type="entry name" value="P-loop_TraG"/>
    <property type="match status" value="1"/>
</dbReference>
<feature type="domain" description="CagE TrbE VirB component of type IV transporter system central" evidence="4">
    <location>
        <begin position="94"/>
        <end position="190"/>
    </location>
</feature>
<evidence type="ECO:0000313" key="6">
    <source>
        <dbReference type="EMBL" id="PIQ74173.1"/>
    </source>
</evidence>
<proteinExistence type="inferred from homology"/>
<comment type="caution">
    <text evidence="6">The sequence shown here is derived from an EMBL/GenBank/DDBJ whole genome shotgun (WGS) entry which is preliminary data.</text>
</comment>
<keyword evidence="2" id="KW-0547">Nucleotide-binding</keyword>
<dbReference type="GO" id="GO:0005524">
    <property type="term" value="F:ATP binding"/>
    <property type="evidence" value="ECO:0007669"/>
    <property type="project" value="UniProtKB-KW"/>
</dbReference>
<dbReference type="Gene3D" id="3.40.50.300">
    <property type="entry name" value="P-loop containing nucleotide triphosphate hydrolases"/>
    <property type="match status" value="1"/>
</dbReference>
<evidence type="ECO:0000256" key="1">
    <source>
        <dbReference type="ARBA" id="ARBA00006512"/>
    </source>
</evidence>
<evidence type="ECO:0000259" key="5">
    <source>
        <dbReference type="Pfam" id="PF19044"/>
    </source>
</evidence>
<evidence type="ECO:0000256" key="2">
    <source>
        <dbReference type="ARBA" id="ARBA00022741"/>
    </source>
</evidence>
<dbReference type="InterPro" id="IPR051162">
    <property type="entry name" value="T4SS_component"/>
</dbReference>
<dbReference type="SUPFAM" id="SSF52540">
    <property type="entry name" value="P-loop containing nucleoside triphosphate hydrolases"/>
    <property type="match status" value="1"/>
</dbReference>
<dbReference type="InterPro" id="IPR043964">
    <property type="entry name" value="P-loop_TraG"/>
</dbReference>
<feature type="domain" description="TraG P-loop" evidence="5">
    <location>
        <begin position="241"/>
        <end position="549"/>
    </location>
</feature>
<dbReference type="NCBIfam" id="NF045971">
    <property type="entry name" value="conju_CD1110"/>
    <property type="match status" value="1"/>
</dbReference>
<evidence type="ECO:0000313" key="7">
    <source>
        <dbReference type="Proteomes" id="UP000231550"/>
    </source>
</evidence>
<evidence type="ECO:0000256" key="3">
    <source>
        <dbReference type="ARBA" id="ARBA00022840"/>
    </source>
</evidence>
<protein>
    <submittedName>
        <fullName evidence="6">Conjugal transfer protein TraC</fullName>
    </submittedName>
</protein>
<organism evidence="6 7">
    <name type="scientific">Candidatus Portnoybacteria bacterium CG11_big_fil_rev_8_21_14_0_20_44_10</name>
    <dbReference type="NCBI Taxonomy" id="1974818"/>
    <lineage>
        <taxon>Bacteria</taxon>
        <taxon>Candidatus Portnoyibacteriota</taxon>
    </lineage>
</organism>
<gene>
    <name evidence="6" type="ORF">COV85_03570</name>
</gene>
<name>A0A2H0KPV3_9BACT</name>